<sequence length="192" mass="20870">MNLLTIRFAKKGLLVLAVLCLCVGMLMSGCSSAKEKSTASTKDVEAVAVEKVAGGDEKEEADKGALASDDSSEATPEETPGANPESEVASEPEAEAGPQEEMVDGMRASFKEAMDGYEAFFDEYVQFMTEYSNSDDTTAMLADYLSFMERYNEAMEKMSAMGEEEMNDAEMLYYIDVQTRVNNKLLGAAADM</sequence>
<dbReference type="EMBL" id="QWKH01000002">
    <property type="protein sequence ID" value="NBI33504.1"/>
    <property type="molecule type" value="Genomic_DNA"/>
</dbReference>
<evidence type="ECO:0000313" key="4">
    <source>
        <dbReference type="EMBL" id="NBI33504.1"/>
    </source>
</evidence>
<evidence type="ECO:0000256" key="1">
    <source>
        <dbReference type="SAM" id="MobiDB-lite"/>
    </source>
</evidence>
<feature type="region of interest" description="Disordered" evidence="1">
    <location>
        <begin position="50"/>
        <end position="101"/>
    </location>
</feature>
<dbReference type="AlphaFoldDB" id="A0A7C9N9F0"/>
<dbReference type="Pfam" id="PF20234">
    <property type="entry name" value="DUF6591"/>
    <property type="match status" value="1"/>
</dbReference>
<gene>
    <name evidence="4" type="ORF">D1639_00320</name>
</gene>
<reference evidence="4" key="1">
    <citation type="submission" date="2018-08" db="EMBL/GenBank/DDBJ databases">
        <title>Murine metabolic-syndrome-specific gut microbial biobank.</title>
        <authorList>
            <person name="Liu C."/>
        </authorList>
    </citation>
    <scope>NUCLEOTIDE SEQUENCE [LARGE SCALE GENOMIC DNA]</scope>
    <source>
        <strain evidence="4">Z82</strain>
    </source>
</reference>
<comment type="caution">
    <text evidence="4">The sequence shown here is derived from an EMBL/GenBank/DDBJ whole genome shotgun (WGS) entry which is preliminary data.</text>
</comment>
<feature type="signal peptide" evidence="2">
    <location>
        <begin position="1"/>
        <end position="33"/>
    </location>
</feature>
<feature type="domain" description="DUF6591" evidence="3">
    <location>
        <begin position="44"/>
        <end position="188"/>
    </location>
</feature>
<evidence type="ECO:0000256" key="2">
    <source>
        <dbReference type="SAM" id="SignalP"/>
    </source>
</evidence>
<name>A0A7C9N9F0_9BACT</name>
<protein>
    <recommendedName>
        <fullName evidence="3">DUF6591 domain-containing protein</fullName>
    </recommendedName>
</protein>
<accession>A0A7C9N9F0</accession>
<dbReference type="InterPro" id="IPR046526">
    <property type="entry name" value="DUF6591"/>
</dbReference>
<organism evidence="4">
    <name type="scientific">Muribaculaceae bacterium Z82</name>
    <dbReference type="NCBI Taxonomy" id="2304548"/>
    <lineage>
        <taxon>Bacteria</taxon>
        <taxon>Pseudomonadati</taxon>
        <taxon>Bacteroidota</taxon>
        <taxon>Bacteroidia</taxon>
        <taxon>Bacteroidales</taxon>
        <taxon>Muribaculaceae</taxon>
    </lineage>
</organism>
<keyword evidence="2" id="KW-0732">Signal</keyword>
<evidence type="ECO:0000259" key="3">
    <source>
        <dbReference type="Pfam" id="PF20234"/>
    </source>
</evidence>
<feature type="compositionally biased region" description="Basic and acidic residues" evidence="1">
    <location>
        <begin position="53"/>
        <end position="63"/>
    </location>
</feature>
<feature type="chain" id="PRO_5028947390" description="DUF6591 domain-containing protein" evidence="2">
    <location>
        <begin position="34"/>
        <end position="192"/>
    </location>
</feature>
<proteinExistence type="predicted"/>
<dbReference type="PROSITE" id="PS51257">
    <property type="entry name" value="PROKAR_LIPOPROTEIN"/>
    <property type="match status" value="1"/>
</dbReference>